<accession>A0A9W6J9D6</accession>
<dbReference type="Proteomes" id="UP001143370">
    <property type="component" value="Unassembled WGS sequence"/>
</dbReference>
<gene>
    <name evidence="1" type="ORF">GCM10017643_18340</name>
</gene>
<proteinExistence type="predicted"/>
<organism evidence="1 2">
    <name type="scientific">Ancylobacter dichloromethanicus</name>
    <dbReference type="NCBI Taxonomy" id="518825"/>
    <lineage>
        <taxon>Bacteria</taxon>
        <taxon>Pseudomonadati</taxon>
        <taxon>Pseudomonadota</taxon>
        <taxon>Alphaproteobacteria</taxon>
        <taxon>Hyphomicrobiales</taxon>
        <taxon>Xanthobacteraceae</taxon>
        <taxon>Ancylobacter</taxon>
    </lineage>
</organism>
<comment type="caution">
    <text evidence="1">The sequence shown here is derived from an EMBL/GenBank/DDBJ whole genome shotgun (WGS) entry which is preliminary data.</text>
</comment>
<reference evidence="1" key="1">
    <citation type="journal article" date="2014" name="Int. J. Syst. Evol. Microbiol.">
        <title>Complete genome sequence of Corynebacterium casei LMG S-19264T (=DSM 44701T), isolated from a smear-ripened cheese.</title>
        <authorList>
            <consortium name="US DOE Joint Genome Institute (JGI-PGF)"/>
            <person name="Walter F."/>
            <person name="Albersmeier A."/>
            <person name="Kalinowski J."/>
            <person name="Ruckert C."/>
        </authorList>
    </citation>
    <scope>NUCLEOTIDE SEQUENCE</scope>
    <source>
        <strain evidence="1">VKM B-2484</strain>
    </source>
</reference>
<evidence type="ECO:0000313" key="1">
    <source>
        <dbReference type="EMBL" id="GLK71719.1"/>
    </source>
</evidence>
<dbReference type="AlphaFoldDB" id="A0A9W6J9D6"/>
<protein>
    <submittedName>
        <fullName evidence="1">Uncharacterized protein</fullName>
    </submittedName>
</protein>
<dbReference type="RefSeq" id="WP_213373055.1">
    <property type="nucleotide sequence ID" value="NZ_BSFJ01000005.1"/>
</dbReference>
<name>A0A9W6J9D6_9HYPH</name>
<dbReference type="EMBL" id="BSFJ01000005">
    <property type="protein sequence ID" value="GLK71719.1"/>
    <property type="molecule type" value="Genomic_DNA"/>
</dbReference>
<sequence length="466" mass="50270">MSRIMRLGGLDGLVRLRTVKDGQDAADLGLDSRYVTFDSAWNSSLRLLSNGVAPAASLSTRVTTYSYFPGMTSGARTSRVLSFAGSNALRPTLAWQRRETGAIRYTPAGYPLGVPSPAPTAYQRAYGVCAVTLRNGEILLSPSKSGVDYVYYVFGNDGSGPEIGGANSGRFGTHPVYGPGLFIARPGYDRLTASLDDMMLSTHRNVFQIAETGIAFADLYTGGGSFLPFSAIDTDPFPEYFGTSPSQLRSAKIVNLTGSYPDFPPVIAFSTDTGFQHQCSVFWTSPSQFIIAGAPRATVGMRWAVVATDPEYQGGVDTARTHRIRMSPDRGLDITKHDINLLDAGETDYIFRSRRLTPRLAAFDAILTSTPSADYAIPSPPPVGAGLPFVFFLLDDTFALSGGGRWCGCGMVQMQDIATTGGPSPPYMQSQFRAAVVSRTVYRWYRQSGVSTNSFGWAATMNVSDF</sequence>
<evidence type="ECO:0000313" key="2">
    <source>
        <dbReference type="Proteomes" id="UP001143370"/>
    </source>
</evidence>
<keyword evidence="2" id="KW-1185">Reference proteome</keyword>
<reference evidence="1" key="2">
    <citation type="submission" date="2023-01" db="EMBL/GenBank/DDBJ databases">
        <authorList>
            <person name="Sun Q."/>
            <person name="Evtushenko L."/>
        </authorList>
    </citation>
    <scope>NUCLEOTIDE SEQUENCE</scope>
    <source>
        <strain evidence="1">VKM B-2484</strain>
    </source>
</reference>